<dbReference type="PANTHER" id="PTHR10131">
    <property type="entry name" value="TNF RECEPTOR ASSOCIATED FACTOR"/>
    <property type="match status" value="1"/>
</dbReference>
<dbReference type="InterPro" id="IPR002083">
    <property type="entry name" value="MATH/TRAF_dom"/>
</dbReference>
<dbReference type="EMBL" id="CAJOBC010026819">
    <property type="protein sequence ID" value="CAF4072381.1"/>
    <property type="molecule type" value="Genomic_DNA"/>
</dbReference>
<evidence type="ECO:0000256" key="1">
    <source>
        <dbReference type="SAM" id="MobiDB-lite"/>
    </source>
</evidence>
<dbReference type="EMBL" id="CAJNOQ010011516">
    <property type="protein sequence ID" value="CAF1278697.1"/>
    <property type="molecule type" value="Genomic_DNA"/>
</dbReference>
<evidence type="ECO:0000313" key="5">
    <source>
        <dbReference type="Proteomes" id="UP000663829"/>
    </source>
</evidence>
<feature type="region of interest" description="Disordered" evidence="1">
    <location>
        <begin position="194"/>
        <end position="235"/>
    </location>
</feature>
<evidence type="ECO:0000313" key="3">
    <source>
        <dbReference type="EMBL" id="CAF1278697.1"/>
    </source>
</evidence>
<protein>
    <recommendedName>
        <fullName evidence="2">MATH domain-containing protein</fullName>
    </recommendedName>
</protein>
<dbReference type="InterPro" id="IPR008974">
    <property type="entry name" value="TRAF-like"/>
</dbReference>
<dbReference type="Pfam" id="PF22486">
    <property type="entry name" value="MATH_2"/>
    <property type="match status" value="1"/>
</dbReference>
<gene>
    <name evidence="3" type="ORF">GPM918_LOCUS27448</name>
    <name evidence="4" type="ORF">SRO942_LOCUS27778</name>
</gene>
<name>A0A815C6A1_9BILA</name>
<feature type="compositionally biased region" description="Polar residues" evidence="1">
    <location>
        <begin position="205"/>
        <end position="217"/>
    </location>
</feature>
<dbReference type="PANTHER" id="PTHR10131:SF94">
    <property type="entry name" value="TNF RECEPTOR-ASSOCIATED FACTOR 4"/>
    <property type="match status" value="1"/>
</dbReference>
<organism evidence="3 5">
    <name type="scientific">Didymodactylos carnosus</name>
    <dbReference type="NCBI Taxonomy" id="1234261"/>
    <lineage>
        <taxon>Eukaryota</taxon>
        <taxon>Metazoa</taxon>
        <taxon>Spiralia</taxon>
        <taxon>Gnathifera</taxon>
        <taxon>Rotifera</taxon>
        <taxon>Eurotatoria</taxon>
        <taxon>Bdelloidea</taxon>
        <taxon>Philodinida</taxon>
        <taxon>Philodinidae</taxon>
        <taxon>Didymodactylos</taxon>
    </lineage>
</organism>
<evidence type="ECO:0000313" key="4">
    <source>
        <dbReference type="EMBL" id="CAF4072381.1"/>
    </source>
</evidence>
<reference evidence="3" key="1">
    <citation type="submission" date="2021-02" db="EMBL/GenBank/DDBJ databases">
        <authorList>
            <person name="Nowell W R."/>
        </authorList>
    </citation>
    <scope>NUCLEOTIDE SEQUENCE</scope>
</reference>
<comment type="caution">
    <text evidence="3">The sequence shown here is derived from an EMBL/GenBank/DDBJ whole genome shotgun (WGS) entry which is preliminary data.</text>
</comment>
<proteinExistence type="predicted"/>
<accession>A0A815C6A1</accession>
<dbReference type="AlphaFoldDB" id="A0A815C6A1"/>
<dbReference type="Gene3D" id="2.60.210.10">
    <property type="entry name" value="Apoptosis, Tumor Necrosis Factor Receptor Associated Protein 2, Chain A"/>
    <property type="match status" value="1"/>
</dbReference>
<dbReference type="Proteomes" id="UP000663829">
    <property type="component" value="Unassembled WGS sequence"/>
</dbReference>
<dbReference type="GO" id="GO:0043122">
    <property type="term" value="P:regulation of canonical NF-kappaB signal transduction"/>
    <property type="evidence" value="ECO:0007669"/>
    <property type="project" value="TreeGrafter"/>
</dbReference>
<evidence type="ECO:0000259" key="2">
    <source>
        <dbReference type="Pfam" id="PF22486"/>
    </source>
</evidence>
<feature type="domain" description="MATH" evidence="2">
    <location>
        <begin position="185"/>
        <end position="253"/>
    </location>
</feature>
<feature type="region of interest" description="Disordered" evidence="1">
    <location>
        <begin position="248"/>
        <end position="275"/>
    </location>
</feature>
<dbReference type="SUPFAM" id="SSF49599">
    <property type="entry name" value="TRAF domain-like"/>
    <property type="match status" value="1"/>
</dbReference>
<sequence>MKAPVVCPLTEYGCCHTIVRYDFGNHLITVQHQQSLLTFLEKLQESLKGINPNTKSLTTTSTAVEQENIDHSSLMEIEHANTSYSSTHINDLFVELRKCYELLTILTQGAQTSLNDTNRLNTELLHLNNPMTGIHKQLNEPKKNITEIDNYIATIGANQERLQQDLSYARQKIEEIQNVSYDGNLIWRVTSVSDKTPNAKRERQTSIYSPPFYSSPTGYKIRAPRDLNGDGNAKQTHMSLYYSSLKRPKTSQCFQPSKQQQQPKRYNIQQYRRRS</sequence>
<dbReference type="Proteomes" id="UP000681722">
    <property type="component" value="Unassembled WGS sequence"/>
</dbReference>
<keyword evidence="5" id="KW-1185">Reference proteome</keyword>
<feature type="compositionally biased region" description="Low complexity" evidence="1">
    <location>
        <begin position="251"/>
        <end position="264"/>
    </location>
</feature>